<name>A0A9W9NL11_PENCI</name>
<gene>
    <name evidence="2" type="ORF">N7469_010871</name>
</gene>
<reference evidence="2" key="1">
    <citation type="submission" date="2022-11" db="EMBL/GenBank/DDBJ databases">
        <authorList>
            <person name="Petersen C."/>
        </authorList>
    </citation>
    <scope>NUCLEOTIDE SEQUENCE</scope>
    <source>
        <strain evidence="2">IBT 23319</strain>
    </source>
</reference>
<accession>A0A9W9NL11</accession>
<proteinExistence type="predicted"/>
<keyword evidence="3" id="KW-1185">Reference proteome</keyword>
<reference evidence="2" key="2">
    <citation type="journal article" date="2023" name="IMA Fungus">
        <title>Comparative genomic study of the Penicillium genus elucidates a diverse pangenome and 15 lateral gene transfer events.</title>
        <authorList>
            <person name="Petersen C."/>
            <person name="Sorensen T."/>
            <person name="Nielsen M.R."/>
            <person name="Sondergaard T.E."/>
            <person name="Sorensen J.L."/>
            <person name="Fitzpatrick D.A."/>
            <person name="Frisvad J.C."/>
            <person name="Nielsen K.L."/>
        </authorList>
    </citation>
    <scope>NUCLEOTIDE SEQUENCE</scope>
    <source>
        <strain evidence="2">IBT 23319</strain>
    </source>
</reference>
<sequence>MTLSMQEWPKRVNKRTHIRCTSPHSTGATPRAKSGGTIDSAADRDLGHGRGGSSLSSPHCAVHVSELKLIVIMEDTWIEISSDMMADYTVDDELVEQAVRHHNGH</sequence>
<organism evidence="2 3">
    <name type="scientific">Penicillium citrinum</name>
    <dbReference type="NCBI Taxonomy" id="5077"/>
    <lineage>
        <taxon>Eukaryota</taxon>
        <taxon>Fungi</taxon>
        <taxon>Dikarya</taxon>
        <taxon>Ascomycota</taxon>
        <taxon>Pezizomycotina</taxon>
        <taxon>Eurotiomycetes</taxon>
        <taxon>Eurotiomycetidae</taxon>
        <taxon>Eurotiales</taxon>
        <taxon>Aspergillaceae</taxon>
        <taxon>Penicillium</taxon>
    </lineage>
</organism>
<protein>
    <submittedName>
        <fullName evidence="2">Uncharacterized protein</fullName>
    </submittedName>
</protein>
<evidence type="ECO:0000313" key="3">
    <source>
        <dbReference type="Proteomes" id="UP001147733"/>
    </source>
</evidence>
<evidence type="ECO:0000256" key="1">
    <source>
        <dbReference type="SAM" id="MobiDB-lite"/>
    </source>
</evidence>
<dbReference type="AlphaFoldDB" id="A0A9W9NL11"/>
<dbReference type="GeneID" id="81388943"/>
<dbReference type="RefSeq" id="XP_056496907.1">
    <property type="nucleotide sequence ID" value="XM_056649776.1"/>
</dbReference>
<feature type="region of interest" description="Disordered" evidence="1">
    <location>
        <begin position="1"/>
        <end position="58"/>
    </location>
</feature>
<dbReference type="EMBL" id="JAPQKT010000009">
    <property type="protein sequence ID" value="KAJ5221984.1"/>
    <property type="molecule type" value="Genomic_DNA"/>
</dbReference>
<comment type="caution">
    <text evidence="2">The sequence shown here is derived from an EMBL/GenBank/DDBJ whole genome shotgun (WGS) entry which is preliminary data.</text>
</comment>
<evidence type="ECO:0000313" key="2">
    <source>
        <dbReference type="EMBL" id="KAJ5221984.1"/>
    </source>
</evidence>
<dbReference type="Proteomes" id="UP001147733">
    <property type="component" value="Unassembled WGS sequence"/>
</dbReference>